<keyword evidence="4" id="KW-1185">Reference proteome</keyword>
<proteinExistence type="predicted"/>
<feature type="coiled-coil region" evidence="1">
    <location>
        <begin position="115"/>
        <end position="146"/>
    </location>
</feature>
<evidence type="ECO:0000256" key="1">
    <source>
        <dbReference type="SAM" id="Coils"/>
    </source>
</evidence>
<evidence type="ECO:0000313" key="3">
    <source>
        <dbReference type="EMBL" id="GAA32189.2"/>
    </source>
</evidence>
<feature type="coiled-coil region" evidence="1">
    <location>
        <begin position="230"/>
        <end position="300"/>
    </location>
</feature>
<sequence>YRRLRGDLILTYALFEQGLANRFFTVDPANTRRGHGERQLLNDKNKTDPGNLGKSLAPAYQSLRVRIFQIFLMHDFMSMDAARPVDAEAGACKSGSVHYRMSKKIAHLTKVIYMLNCKKEDVDILLRELQVLHKEEILELQRASEAKLKKYRALAKESYESNLKQSQLSSNMESLQEKLKLQKEFSGDLDGNLSDLFGLEPSGSSQLYDRRILEMTFEQKKTEEADEIKIRLLEKSLQEATTELALCQHKLEDANMTLNSHSSVAMDTLLLENDGLKLQLEEVLRLNEELMREKEVTQLRVSYVGNQKNICGFSASNADQTLTFEKTNVVEYWFLYYEPA</sequence>
<name>H2KVU5_CLOSI</name>
<reference evidence="3" key="1">
    <citation type="journal article" date="2011" name="Genome Biol.">
        <title>The draft genome of the carcinogenic human liver fluke Clonorchis sinensis.</title>
        <authorList>
            <person name="Wang X."/>
            <person name="Chen W."/>
            <person name="Huang Y."/>
            <person name="Sun J."/>
            <person name="Men J."/>
            <person name="Liu H."/>
            <person name="Luo F."/>
            <person name="Guo L."/>
            <person name="Lv X."/>
            <person name="Deng C."/>
            <person name="Zhou C."/>
            <person name="Fan Y."/>
            <person name="Li X."/>
            <person name="Huang L."/>
            <person name="Hu Y."/>
            <person name="Liang C."/>
            <person name="Hu X."/>
            <person name="Xu J."/>
            <person name="Yu X."/>
        </authorList>
    </citation>
    <scope>NUCLEOTIDE SEQUENCE [LARGE SCALE GENOMIC DNA]</scope>
    <source>
        <strain evidence="3">Henan</strain>
    </source>
</reference>
<keyword evidence="1" id="KW-0175">Coiled coil</keyword>
<dbReference type="EMBL" id="DF145071">
    <property type="protein sequence ID" value="GAA32189.2"/>
    <property type="molecule type" value="Genomic_DNA"/>
</dbReference>
<feature type="compositionally biased region" description="Basic and acidic residues" evidence="2">
    <location>
        <begin position="34"/>
        <end position="47"/>
    </location>
</feature>
<protein>
    <submittedName>
        <fullName evidence="3">Uncharacterized protein</fullName>
    </submittedName>
</protein>
<accession>H2KVU5</accession>
<evidence type="ECO:0000256" key="2">
    <source>
        <dbReference type="SAM" id="MobiDB-lite"/>
    </source>
</evidence>
<gene>
    <name evidence="3" type="ORF">CLF_113227</name>
</gene>
<dbReference type="Proteomes" id="UP000008909">
    <property type="component" value="Unassembled WGS sequence"/>
</dbReference>
<organism evidence="3 4">
    <name type="scientific">Clonorchis sinensis</name>
    <name type="common">Chinese liver fluke</name>
    <dbReference type="NCBI Taxonomy" id="79923"/>
    <lineage>
        <taxon>Eukaryota</taxon>
        <taxon>Metazoa</taxon>
        <taxon>Spiralia</taxon>
        <taxon>Lophotrochozoa</taxon>
        <taxon>Platyhelminthes</taxon>
        <taxon>Trematoda</taxon>
        <taxon>Digenea</taxon>
        <taxon>Opisthorchiida</taxon>
        <taxon>Opisthorchiata</taxon>
        <taxon>Opisthorchiidae</taxon>
        <taxon>Clonorchis</taxon>
    </lineage>
</organism>
<feature type="region of interest" description="Disordered" evidence="2">
    <location>
        <begin position="33"/>
        <end position="52"/>
    </location>
</feature>
<feature type="non-terminal residue" evidence="3">
    <location>
        <position position="1"/>
    </location>
</feature>
<dbReference type="AlphaFoldDB" id="H2KVU5"/>
<evidence type="ECO:0000313" key="4">
    <source>
        <dbReference type="Proteomes" id="UP000008909"/>
    </source>
</evidence>